<evidence type="ECO:0000313" key="3">
    <source>
        <dbReference type="Proteomes" id="UP001362999"/>
    </source>
</evidence>
<reference evidence="2 3" key="1">
    <citation type="journal article" date="2024" name="J Genomics">
        <title>Draft genome sequencing and assembly of Favolaschia claudopus CIRM-BRFM 2984 isolated from oak limbs.</title>
        <authorList>
            <person name="Navarro D."/>
            <person name="Drula E."/>
            <person name="Chaduli D."/>
            <person name="Cazenave R."/>
            <person name="Ahrendt S."/>
            <person name="Wang J."/>
            <person name="Lipzen A."/>
            <person name="Daum C."/>
            <person name="Barry K."/>
            <person name="Grigoriev I.V."/>
            <person name="Favel A."/>
            <person name="Rosso M.N."/>
            <person name="Martin F."/>
        </authorList>
    </citation>
    <scope>NUCLEOTIDE SEQUENCE [LARGE SCALE GENOMIC DNA]</scope>
    <source>
        <strain evidence="2 3">CIRM-BRFM 2984</strain>
    </source>
</reference>
<dbReference type="Proteomes" id="UP001362999">
    <property type="component" value="Unassembled WGS sequence"/>
</dbReference>
<protein>
    <submittedName>
        <fullName evidence="2">Uncharacterized protein</fullName>
    </submittedName>
</protein>
<sequence length="648" mass="72002">MPESLVDALFEKEVGYEAQAPAHDSDSEPEGEEEDVQVEKPADEEGQEGMQEQEQVAEEVVQPSPDLPQPKEGQHPTHGRFLIHPECCARVEGQRQTCSVHVSSPRDPNFVSLPLLQPPPPVPKPGDPPPVISHFCASCGRKYEGEEADTVTPPSSRGTDLTDFDCTKIYSPQPQDMPAAEFINSLDITGAISAKARGKELLVAICNNETRTNFAFRVHFGMQGHLFWMPTKMYLDIVSEPPVPRGEKSFAFRIPAKHIDGPVKTGQLISIQAAFIRPKWTLVFVDHNVMIQFHLMRLSDDFQPADLNPKSTIWSSLWSATHGPVFGQEPEAALAALRSWRATFLATGSSTTSILQAMKTYQKAFNGSGAQESNDQLFMALIHPQMPAKLVCTSDILFDRLVKVLCEFDVKRVELTLPGRLPYASSNRPFYMNESGQEKYLRHVLVFRRKHVRITAEQLREAHGMNLFQPRAIIQADGRAILPKGVQPDALSAPASLRSDRNRVQASTKVANRRIVMGKLKGYTPFTAQPAKGWCSASSELVTVDMAHDVNDTTIGLYSFRIFVDCAWTTTKLKAGEGFQSDQWRRAATVGRSKRKRPSATTIADHDKARKKQKQQASELKENIEPVDLGTGVMTRAQRRQAATNIAT</sequence>
<accession>A0AAW0A6Z5</accession>
<evidence type="ECO:0000313" key="2">
    <source>
        <dbReference type="EMBL" id="KAK7001646.1"/>
    </source>
</evidence>
<comment type="caution">
    <text evidence="2">The sequence shown here is derived from an EMBL/GenBank/DDBJ whole genome shotgun (WGS) entry which is preliminary data.</text>
</comment>
<evidence type="ECO:0000256" key="1">
    <source>
        <dbReference type="SAM" id="MobiDB-lite"/>
    </source>
</evidence>
<proteinExistence type="predicted"/>
<feature type="region of interest" description="Disordered" evidence="1">
    <location>
        <begin position="1"/>
        <end position="79"/>
    </location>
</feature>
<dbReference type="EMBL" id="JAWWNJ010000082">
    <property type="protein sequence ID" value="KAK7001646.1"/>
    <property type="molecule type" value="Genomic_DNA"/>
</dbReference>
<feature type="compositionally biased region" description="Low complexity" evidence="1">
    <location>
        <begin position="48"/>
        <end position="62"/>
    </location>
</feature>
<keyword evidence="3" id="KW-1185">Reference proteome</keyword>
<dbReference type="AlphaFoldDB" id="A0AAW0A6Z5"/>
<feature type="region of interest" description="Disordered" evidence="1">
    <location>
        <begin position="589"/>
        <end position="623"/>
    </location>
</feature>
<gene>
    <name evidence="2" type="ORF">R3P38DRAFT_3326957</name>
</gene>
<feature type="compositionally biased region" description="Acidic residues" evidence="1">
    <location>
        <begin position="27"/>
        <end position="36"/>
    </location>
</feature>
<name>A0AAW0A6Z5_9AGAR</name>
<organism evidence="2 3">
    <name type="scientific">Favolaschia claudopus</name>
    <dbReference type="NCBI Taxonomy" id="2862362"/>
    <lineage>
        <taxon>Eukaryota</taxon>
        <taxon>Fungi</taxon>
        <taxon>Dikarya</taxon>
        <taxon>Basidiomycota</taxon>
        <taxon>Agaricomycotina</taxon>
        <taxon>Agaricomycetes</taxon>
        <taxon>Agaricomycetidae</taxon>
        <taxon>Agaricales</taxon>
        <taxon>Marasmiineae</taxon>
        <taxon>Mycenaceae</taxon>
        <taxon>Favolaschia</taxon>
    </lineage>
</organism>